<evidence type="ECO:0000256" key="11">
    <source>
        <dbReference type="ARBA" id="ARBA00023004"/>
    </source>
</evidence>
<dbReference type="OMA" id="HESRHQP"/>
<reference evidence="17 18" key="1">
    <citation type="journal article" date="2018" name="Nat. Ecol. Evol.">
        <title>Genomic signatures of mitonuclear coevolution across populations of Tigriopus californicus.</title>
        <authorList>
            <person name="Barreto F.S."/>
            <person name="Watson E.T."/>
            <person name="Lima T.G."/>
            <person name="Willett C.S."/>
            <person name="Edmands S."/>
            <person name="Li W."/>
            <person name="Burton R.S."/>
        </authorList>
    </citation>
    <scope>NUCLEOTIDE SEQUENCE [LARGE SCALE GENOMIC DNA]</scope>
    <source>
        <strain evidence="17 18">San Diego</strain>
    </source>
</reference>
<feature type="chain" id="PRO_5021711791" description="Cytochrome P450" evidence="16">
    <location>
        <begin position="20"/>
        <end position="485"/>
    </location>
</feature>
<evidence type="ECO:0000256" key="8">
    <source>
        <dbReference type="ARBA" id="ARBA00022824"/>
    </source>
</evidence>
<dbReference type="GO" id="GO:0016712">
    <property type="term" value="F:oxidoreductase activity, acting on paired donors, with incorporation or reduction of molecular oxygen, reduced flavin or flavoprotein as one donor, and incorporation of one atom of oxygen"/>
    <property type="evidence" value="ECO:0007669"/>
    <property type="project" value="TreeGrafter"/>
</dbReference>
<dbReference type="Gene3D" id="1.10.630.10">
    <property type="entry name" value="Cytochrome P450"/>
    <property type="match status" value="1"/>
</dbReference>
<comment type="function">
    <text evidence="2">May be involved in the metabolism of insect hormones and in the breakdown of synthetic insecticides.</text>
</comment>
<evidence type="ECO:0000256" key="14">
    <source>
        <dbReference type="PIRSR" id="PIRSR602401-1"/>
    </source>
</evidence>
<protein>
    <recommendedName>
        <fullName evidence="19">Cytochrome P450</fullName>
    </recommendedName>
</protein>
<dbReference type="InterPro" id="IPR002401">
    <property type="entry name" value="Cyt_P450_E_grp-I"/>
</dbReference>
<evidence type="ECO:0000313" key="18">
    <source>
        <dbReference type="Proteomes" id="UP000318571"/>
    </source>
</evidence>
<dbReference type="EMBL" id="VCGU01000010">
    <property type="protein sequence ID" value="TRY68671.1"/>
    <property type="molecule type" value="Genomic_DNA"/>
</dbReference>
<evidence type="ECO:0000256" key="4">
    <source>
        <dbReference type="ARBA" id="ARBA00004406"/>
    </source>
</evidence>
<evidence type="ECO:0000256" key="15">
    <source>
        <dbReference type="RuleBase" id="RU000461"/>
    </source>
</evidence>
<dbReference type="FunFam" id="1.10.630.10:FF:000238">
    <property type="entry name" value="Cytochrome P450 2A6"/>
    <property type="match status" value="1"/>
</dbReference>
<evidence type="ECO:0000256" key="10">
    <source>
        <dbReference type="ARBA" id="ARBA00023002"/>
    </source>
</evidence>
<comment type="subcellular location">
    <subcellularLocation>
        <location evidence="4">Endoplasmic reticulum membrane</location>
        <topology evidence="4">Peripheral membrane protein</topology>
    </subcellularLocation>
    <subcellularLocation>
        <location evidence="3">Microsome membrane</location>
        <topology evidence="3">Peripheral membrane protein</topology>
    </subcellularLocation>
</comment>
<gene>
    <name evidence="17" type="ORF">TCAL_03243</name>
</gene>
<keyword evidence="9" id="KW-0492">Microsome</keyword>
<sequence length="485" mass="55513">MIFIAVILILISFWIFLKGTKKPKNFPPGPPIVPILGSIPFMKGPTLNEKIWSKDLADQFGPVIGLIMGNKPFVMITDPKVAKQALSGEDLIGRPRDPLALEVRAQNGKFFGLFLADGDNWKHQRRFTLKVMKDIGIGRSVSEDAMILEADKLVQEFDKTVYQDLLMDGQFNIPVVNVLWVMLANVRYEYNDPEILAFMELLRQLFRGGGFLKQFFGVLKYFPNLSGLNVRRATNQKLRIPIQREIDNHKAYHKTTKSHMNDFIGQYLEEMETDPMMNENELMNICQDLFGAGSETVSSTLLFSISFLTMYPDVQDECFQEILNLERGGTQVSLQNQNKFVFVNATINEVFRKSSLTASIIPHRALRDTKILDYDIPYDTMILTNMMLNNNDPIYHINPEDFNPKRFINESQKLVKNDVLTPFGVGKRVCPGESLARGEIFIFLAKLIRAFQFCKPVEHPPPNADVVWGMARLPKPFYVYLKVRK</sequence>
<dbReference type="SUPFAM" id="SSF48264">
    <property type="entry name" value="Cytochrome P450"/>
    <property type="match status" value="1"/>
</dbReference>
<dbReference type="GO" id="GO:0020037">
    <property type="term" value="F:heme binding"/>
    <property type="evidence" value="ECO:0007669"/>
    <property type="project" value="InterPro"/>
</dbReference>
<dbReference type="InterPro" id="IPR001128">
    <property type="entry name" value="Cyt_P450"/>
</dbReference>
<dbReference type="PANTHER" id="PTHR24300:SF376">
    <property type="entry name" value="CYTOCHROME P450 15A1"/>
    <property type="match status" value="1"/>
</dbReference>
<name>A0A553NTA8_TIGCA</name>
<dbReference type="STRING" id="6832.A0A553NTA8"/>
<keyword evidence="18" id="KW-1185">Reference proteome</keyword>
<dbReference type="GO" id="GO:0006082">
    <property type="term" value="P:organic acid metabolic process"/>
    <property type="evidence" value="ECO:0007669"/>
    <property type="project" value="TreeGrafter"/>
</dbReference>
<evidence type="ECO:0000313" key="17">
    <source>
        <dbReference type="EMBL" id="TRY68671.1"/>
    </source>
</evidence>
<keyword evidence="13" id="KW-0472">Membrane</keyword>
<keyword evidence="16" id="KW-0732">Signal</keyword>
<dbReference type="PRINTS" id="PR00385">
    <property type="entry name" value="P450"/>
</dbReference>
<feature type="signal peptide" evidence="16">
    <location>
        <begin position="1"/>
        <end position="19"/>
    </location>
</feature>
<evidence type="ECO:0000256" key="12">
    <source>
        <dbReference type="ARBA" id="ARBA00023033"/>
    </source>
</evidence>
<dbReference type="InterPro" id="IPR017972">
    <property type="entry name" value="Cyt_P450_CS"/>
</dbReference>
<accession>A0A553NTA8</accession>
<dbReference type="AlphaFoldDB" id="A0A553NTA8"/>
<dbReference type="PANTHER" id="PTHR24300">
    <property type="entry name" value="CYTOCHROME P450 508A4-RELATED"/>
    <property type="match status" value="1"/>
</dbReference>
<comment type="similarity">
    <text evidence="5 15">Belongs to the cytochrome P450 family.</text>
</comment>
<dbReference type="InterPro" id="IPR036396">
    <property type="entry name" value="Cyt_P450_sf"/>
</dbReference>
<dbReference type="Proteomes" id="UP000318571">
    <property type="component" value="Chromosome 1"/>
</dbReference>
<organism evidence="17 18">
    <name type="scientific">Tigriopus californicus</name>
    <name type="common">Marine copepod</name>
    <dbReference type="NCBI Taxonomy" id="6832"/>
    <lineage>
        <taxon>Eukaryota</taxon>
        <taxon>Metazoa</taxon>
        <taxon>Ecdysozoa</taxon>
        <taxon>Arthropoda</taxon>
        <taxon>Crustacea</taxon>
        <taxon>Multicrustacea</taxon>
        <taxon>Hexanauplia</taxon>
        <taxon>Copepoda</taxon>
        <taxon>Harpacticoida</taxon>
        <taxon>Harpacticidae</taxon>
        <taxon>Tigriopus</taxon>
    </lineage>
</organism>
<dbReference type="Pfam" id="PF00067">
    <property type="entry name" value="p450"/>
    <property type="match status" value="1"/>
</dbReference>
<dbReference type="InterPro" id="IPR050182">
    <property type="entry name" value="Cytochrome_P450_fam2"/>
</dbReference>
<keyword evidence="12 15" id="KW-0503">Monooxygenase</keyword>
<evidence type="ECO:0000256" key="9">
    <source>
        <dbReference type="ARBA" id="ARBA00022848"/>
    </source>
</evidence>
<evidence type="ECO:0000256" key="6">
    <source>
        <dbReference type="ARBA" id="ARBA00022617"/>
    </source>
</evidence>
<dbReference type="GO" id="GO:0005789">
    <property type="term" value="C:endoplasmic reticulum membrane"/>
    <property type="evidence" value="ECO:0007669"/>
    <property type="project" value="UniProtKB-SubCell"/>
</dbReference>
<dbReference type="GO" id="GO:0008395">
    <property type="term" value="F:steroid hydroxylase activity"/>
    <property type="evidence" value="ECO:0007669"/>
    <property type="project" value="TreeGrafter"/>
</dbReference>
<proteinExistence type="inferred from homology"/>
<evidence type="ECO:0000256" key="1">
    <source>
        <dbReference type="ARBA" id="ARBA00001971"/>
    </source>
</evidence>
<keyword evidence="11 14" id="KW-0408">Iron</keyword>
<dbReference type="OrthoDB" id="3934656at2759"/>
<dbReference type="GO" id="GO:0005506">
    <property type="term" value="F:iron ion binding"/>
    <property type="evidence" value="ECO:0007669"/>
    <property type="project" value="InterPro"/>
</dbReference>
<keyword evidence="10 15" id="KW-0560">Oxidoreductase</keyword>
<keyword evidence="8" id="KW-0256">Endoplasmic reticulum</keyword>
<keyword evidence="7 14" id="KW-0479">Metal-binding</keyword>
<evidence type="ECO:0000256" key="3">
    <source>
        <dbReference type="ARBA" id="ARBA00004174"/>
    </source>
</evidence>
<feature type="binding site" description="axial binding residue" evidence="14">
    <location>
        <position position="430"/>
    </location>
    <ligand>
        <name>heme</name>
        <dbReference type="ChEBI" id="CHEBI:30413"/>
    </ligand>
    <ligandPart>
        <name>Fe</name>
        <dbReference type="ChEBI" id="CHEBI:18248"/>
    </ligandPart>
</feature>
<evidence type="ECO:0000256" key="13">
    <source>
        <dbReference type="ARBA" id="ARBA00023136"/>
    </source>
</evidence>
<evidence type="ECO:0000256" key="2">
    <source>
        <dbReference type="ARBA" id="ARBA00003690"/>
    </source>
</evidence>
<comment type="caution">
    <text evidence="17">The sequence shown here is derived from an EMBL/GenBank/DDBJ whole genome shotgun (WGS) entry which is preliminary data.</text>
</comment>
<dbReference type="PRINTS" id="PR00463">
    <property type="entry name" value="EP450I"/>
</dbReference>
<evidence type="ECO:0000256" key="5">
    <source>
        <dbReference type="ARBA" id="ARBA00010617"/>
    </source>
</evidence>
<dbReference type="PROSITE" id="PS00086">
    <property type="entry name" value="CYTOCHROME_P450"/>
    <property type="match status" value="1"/>
</dbReference>
<evidence type="ECO:0000256" key="7">
    <source>
        <dbReference type="ARBA" id="ARBA00022723"/>
    </source>
</evidence>
<evidence type="ECO:0008006" key="19">
    <source>
        <dbReference type="Google" id="ProtNLM"/>
    </source>
</evidence>
<evidence type="ECO:0000256" key="16">
    <source>
        <dbReference type="SAM" id="SignalP"/>
    </source>
</evidence>
<dbReference type="GO" id="GO:0006805">
    <property type="term" value="P:xenobiotic metabolic process"/>
    <property type="evidence" value="ECO:0007669"/>
    <property type="project" value="TreeGrafter"/>
</dbReference>
<keyword evidence="6 14" id="KW-0349">Heme</keyword>
<comment type="cofactor">
    <cofactor evidence="1 14">
        <name>heme</name>
        <dbReference type="ChEBI" id="CHEBI:30413"/>
    </cofactor>
</comment>